<reference evidence="8" key="1">
    <citation type="submission" date="2023-06" db="EMBL/GenBank/DDBJ databases">
        <title>Survivors Of The Sea: Transcriptome response of Skeletonema marinoi to long-term dormancy.</title>
        <authorList>
            <person name="Pinder M.I.M."/>
            <person name="Kourtchenko O."/>
            <person name="Robertson E.K."/>
            <person name="Larsson T."/>
            <person name="Maumus F."/>
            <person name="Osuna-Cruz C.M."/>
            <person name="Vancaester E."/>
            <person name="Stenow R."/>
            <person name="Vandepoele K."/>
            <person name="Ploug H."/>
            <person name="Bruchert V."/>
            <person name="Godhe A."/>
            <person name="Topel M."/>
        </authorList>
    </citation>
    <scope>NUCLEOTIDE SEQUENCE</scope>
    <source>
        <strain evidence="8">R05AC</strain>
    </source>
</reference>
<dbReference type="SUPFAM" id="SSF54171">
    <property type="entry name" value="DNA-binding domain"/>
    <property type="match status" value="1"/>
</dbReference>
<feature type="compositionally biased region" description="Polar residues" evidence="6">
    <location>
        <begin position="15"/>
        <end position="34"/>
    </location>
</feature>
<comment type="subcellular location">
    <subcellularLocation>
        <location evidence="1">Nucleus</location>
    </subcellularLocation>
</comment>
<keyword evidence="4" id="KW-0804">Transcription</keyword>
<evidence type="ECO:0000259" key="7">
    <source>
        <dbReference type="PROSITE" id="PS51032"/>
    </source>
</evidence>
<dbReference type="GO" id="GO:0005634">
    <property type="term" value="C:nucleus"/>
    <property type="evidence" value="ECO:0007669"/>
    <property type="project" value="UniProtKB-SubCell"/>
</dbReference>
<comment type="caution">
    <text evidence="8">The sequence shown here is derived from an EMBL/GenBank/DDBJ whole genome shotgun (WGS) entry which is preliminary data.</text>
</comment>
<dbReference type="InterPro" id="IPR016177">
    <property type="entry name" value="DNA-bd_dom_sf"/>
</dbReference>
<sequence length="289" mass="32060">MPTLIRTLKRITEPPNESSTTKSQEVVRSPQNNLRDLVHRDSQLKKNEATSSDPSDHTPSSQNAITANDTSDGISAPANSYESFVRQSGRRQKSSSADSDEELPRKRHAKATPDGCTHMGVNRGATLSSFRGCISEATTDEGLCDRHSAHGNKAADRGEKKLAFPSDDSIDVKEMKKRKRHCHQKSFVIDLSDVPPQQPIRKSKGRTNNASKYAGAYFNKQVNLWYAQIIIEGKSCWIGSYDNEEEAAVDYARAVFKYKGGAHQQSFLVDLKDVPTQLPIPKSASRIKE</sequence>
<keyword evidence="2" id="KW-0805">Transcription regulation</keyword>
<evidence type="ECO:0000256" key="2">
    <source>
        <dbReference type="ARBA" id="ARBA00023015"/>
    </source>
</evidence>
<evidence type="ECO:0000313" key="9">
    <source>
        <dbReference type="Proteomes" id="UP001224775"/>
    </source>
</evidence>
<dbReference type="GO" id="GO:0003700">
    <property type="term" value="F:DNA-binding transcription factor activity"/>
    <property type="evidence" value="ECO:0007669"/>
    <property type="project" value="InterPro"/>
</dbReference>
<dbReference type="GO" id="GO:0003677">
    <property type="term" value="F:DNA binding"/>
    <property type="evidence" value="ECO:0007669"/>
    <property type="project" value="UniProtKB-KW"/>
</dbReference>
<proteinExistence type="predicted"/>
<evidence type="ECO:0000256" key="5">
    <source>
        <dbReference type="ARBA" id="ARBA00023242"/>
    </source>
</evidence>
<evidence type="ECO:0000256" key="1">
    <source>
        <dbReference type="ARBA" id="ARBA00004123"/>
    </source>
</evidence>
<evidence type="ECO:0000256" key="3">
    <source>
        <dbReference type="ARBA" id="ARBA00023125"/>
    </source>
</evidence>
<dbReference type="Proteomes" id="UP001224775">
    <property type="component" value="Unassembled WGS sequence"/>
</dbReference>
<feature type="region of interest" description="Disordered" evidence="6">
    <location>
        <begin position="1"/>
        <end position="122"/>
    </location>
</feature>
<feature type="compositionally biased region" description="Basic and acidic residues" evidence="6">
    <location>
        <begin position="36"/>
        <end position="48"/>
    </location>
</feature>
<feature type="compositionally biased region" description="Low complexity" evidence="6">
    <location>
        <begin position="50"/>
        <end position="61"/>
    </location>
</feature>
<keyword evidence="9" id="KW-1185">Reference proteome</keyword>
<dbReference type="InterPro" id="IPR001471">
    <property type="entry name" value="AP2/ERF_dom"/>
</dbReference>
<dbReference type="InterPro" id="IPR036955">
    <property type="entry name" value="AP2/ERF_dom_sf"/>
</dbReference>
<evidence type="ECO:0000256" key="4">
    <source>
        <dbReference type="ARBA" id="ARBA00023163"/>
    </source>
</evidence>
<feature type="domain" description="AP2/ERF" evidence="7">
    <location>
        <begin position="212"/>
        <end position="268"/>
    </location>
</feature>
<evidence type="ECO:0000313" key="8">
    <source>
        <dbReference type="EMBL" id="KAK1742656.1"/>
    </source>
</evidence>
<keyword evidence="5" id="KW-0539">Nucleus</keyword>
<evidence type="ECO:0000256" key="6">
    <source>
        <dbReference type="SAM" id="MobiDB-lite"/>
    </source>
</evidence>
<dbReference type="AlphaFoldDB" id="A0AAD8YA51"/>
<protein>
    <recommendedName>
        <fullName evidence="7">AP2/ERF domain-containing protein</fullName>
    </recommendedName>
</protein>
<gene>
    <name evidence="8" type="ORF">QTG54_006253</name>
</gene>
<keyword evidence="3" id="KW-0238">DNA-binding</keyword>
<feature type="compositionally biased region" description="Polar residues" evidence="6">
    <location>
        <begin position="62"/>
        <end position="86"/>
    </location>
</feature>
<dbReference type="EMBL" id="JATAAI010000010">
    <property type="protein sequence ID" value="KAK1742656.1"/>
    <property type="molecule type" value="Genomic_DNA"/>
</dbReference>
<name>A0AAD8YA51_9STRA</name>
<dbReference type="Gene3D" id="3.30.730.10">
    <property type="entry name" value="AP2/ERF domain"/>
    <property type="match status" value="1"/>
</dbReference>
<dbReference type="PROSITE" id="PS51032">
    <property type="entry name" value="AP2_ERF"/>
    <property type="match status" value="1"/>
</dbReference>
<organism evidence="8 9">
    <name type="scientific">Skeletonema marinoi</name>
    <dbReference type="NCBI Taxonomy" id="267567"/>
    <lineage>
        <taxon>Eukaryota</taxon>
        <taxon>Sar</taxon>
        <taxon>Stramenopiles</taxon>
        <taxon>Ochrophyta</taxon>
        <taxon>Bacillariophyta</taxon>
        <taxon>Coscinodiscophyceae</taxon>
        <taxon>Thalassiosirophycidae</taxon>
        <taxon>Thalassiosirales</taxon>
        <taxon>Skeletonemataceae</taxon>
        <taxon>Skeletonema</taxon>
        <taxon>Skeletonema marinoi-dohrnii complex</taxon>
    </lineage>
</organism>
<accession>A0AAD8YA51</accession>